<dbReference type="Pfam" id="PF23209">
    <property type="entry name" value="IDM1_C"/>
    <property type="match status" value="1"/>
</dbReference>
<sequence length="883" mass="98807">MAIGRESFNGEIVESSISVRAGMKREFAMMIKAKEGCGLIMGAHRRVTRSQNYAFIDKNCDKGFKGLNKSEVSEQRKKVEAEQVWLNNEKEEIKSNIVYGNSDHEVVVILEKQGSNMKKIVDNQYVEKEALINKETKDRIEEWMNDDLVEIREQKRVKNIDSDCGAEEALAASYVGADAGWANGVPGKTNFRQFTYSIKLKDLFETGLLEGLPVHYFHGSRAIEPGEIGLRGEIQGSRILCFCDDCKGTRVLSPNQFLFHAGCGNMNASQYIYLKNGKSLGDIFHVFKNASSDSWEHAIQNAICWSQAKGSKGSIPQGRPDGSIRRDSCVALIESKCQTTQSTDTSVRPSLPVCCKKSSSKTSFSSHPKIKGQGKLTKKDLRLHKVVFESNLLADGTPLGYYIQGKQLLSGYKLGSGIFCHCCNKVVSPSLFEAHAGCASRRKPYLQIYTSEGVSLHEWALAIKRNWQSSTSSSDDVCSICEGTGELLCCDMCPRAFHKGCVNLPSIPEGTWYCRYCVNMLEKESFVERNANAVAAGRVAGIDPVEEVKKRCIRIIGAFEPEFGGCFLCRAHDFSESGFGHRTVIICDQCEKEYHVGCLKENGMDDLKELPNGPWFCCSGCSSIHSALQQLVNDGEKKLPEFLLNIIKKKHEIKASEDTDLNISWRLLHGKMASQESREWLSSAVSVFHERFDPIGDSNKNDDLIPFMIYGKNNRDQDFGGMYCAILMVNSTVVSAGIFRIFGQEVAEIPLVATSNSSQGKGYFQSLFGCIENLLASIKVRDMVLPAAHDAESMWKEKFGFRKMSAELLKQYKKDYQMMLFLGTSILHKTVDKLSEGNMVVVLRREKEGRDKRGLMGLWMEYEERRGGKGSMGQRCFRGEEQR</sequence>
<dbReference type="EMBL" id="JBJUIK010000013">
    <property type="protein sequence ID" value="KAL3506884.1"/>
    <property type="molecule type" value="Genomic_DNA"/>
</dbReference>
<evidence type="ECO:0000313" key="9">
    <source>
        <dbReference type="Proteomes" id="UP001630127"/>
    </source>
</evidence>
<dbReference type="GO" id="GO:0005634">
    <property type="term" value="C:nucleus"/>
    <property type="evidence" value="ECO:0007669"/>
    <property type="project" value="UniProtKB-SubCell"/>
</dbReference>
<evidence type="ECO:0000256" key="3">
    <source>
        <dbReference type="ARBA" id="ARBA00022771"/>
    </source>
</evidence>
<evidence type="ECO:0000256" key="5">
    <source>
        <dbReference type="ARBA" id="ARBA00023242"/>
    </source>
</evidence>
<organism evidence="8 9">
    <name type="scientific">Cinchona calisaya</name>
    <dbReference type="NCBI Taxonomy" id="153742"/>
    <lineage>
        <taxon>Eukaryota</taxon>
        <taxon>Viridiplantae</taxon>
        <taxon>Streptophyta</taxon>
        <taxon>Embryophyta</taxon>
        <taxon>Tracheophyta</taxon>
        <taxon>Spermatophyta</taxon>
        <taxon>Magnoliopsida</taxon>
        <taxon>eudicotyledons</taxon>
        <taxon>Gunneridae</taxon>
        <taxon>Pentapetalae</taxon>
        <taxon>asterids</taxon>
        <taxon>lamiids</taxon>
        <taxon>Gentianales</taxon>
        <taxon>Rubiaceae</taxon>
        <taxon>Cinchonoideae</taxon>
        <taxon>Cinchoneae</taxon>
        <taxon>Cinchona</taxon>
    </lineage>
</organism>
<keyword evidence="5" id="KW-0539">Nucleus</keyword>
<dbReference type="InterPro" id="IPR001965">
    <property type="entry name" value="Znf_PHD"/>
</dbReference>
<evidence type="ECO:0000256" key="1">
    <source>
        <dbReference type="ARBA" id="ARBA00004123"/>
    </source>
</evidence>
<dbReference type="SUPFAM" id="SSF55729">
    <property type="entry name" value="Acyl-CoA N-acyltransferases (Nat)"/>
    <property type="match status" value="1"/>
</dbReference>
<dbReference type="PANTHER" id="PTHR47025:SF2">
    <property type="entry name" value="AUTOIMMUNE REGULATOR"/>
    <property type="match status" value="1"/>
</dbReference>
<dbReference type="Pfam" id="PF16135">
    <property type="entry name" value="TDBD"/>
    <property type="match status" value="2"/>
</dbReference>
<dbReference type="InterPro" id="IPR016181">
    <property type="entry name" value="Acyl_CoA_acyltransferase"/>
</dbReference>
<evidence type="ECO:0000256" key="4">
    <source>
        <dbReference type="ARBA" id="ARBA00022833"/>
    </source>
</evidence>
<protein>
    <recommendedName>
        <fullName evidence="7">PHD-type domain-containing protein</fullName>
    </recommendedName>
</protein>
<dbReference type="Pfam" id="PF23011">
    <property type="entry name" value="PHD-1st_NSD"/>
    <property type="match status" value="1"/>
</dbReference>
<dbReference type="AlphaFoldDB" id="A0ABD2YK85"/>
<dbReference type="InterPro" id="IPR032308">
    <property type="entry name" value="TDBD"/>
</dbReference>
<keyword evidence="3 6" id="KW-0863">Zinc-finger</keyword>
<comment type="subcellular location">
    <subcellularLocation>
        <location evidence="1">Nucleus</location>
    </subcellularLocation>
</comment>
<dbReference type="SMART" id="SM00249">
    <property type="entry name" value="PHD"/>
    <property type="match status" value="2"/>
</dbReference>
<comment type="caution">
    <text evidence="8">The sequence shown here is derived from an EMBL/GenBank/DDBJ whole genome shotgun (WGS) entry which is preliminary data.</text>
</comment>
<keyword evidence="4" id="KW-0862">Zinc</keyword>
<gene>
    <name evidence="8" type="ORF">ACH5RR_032266</name>
</gene>
<evidence type="ECO:0000313" key="8">
    <source>
        <dbReference type="EMBL" id="KAL3506884.1"/>
    </source>
</evidence>
<dbReference type="InterPro" id="IPR059153">
    <property type="entry name" value="NSD_PHD-1st"/>
</dbReference>
<dbReference type="CDD" id="cd15539">
    <property type="entry name" value="PHD1_AIRE"/>
    <property type="match status" value="1"/>
</dbReference>
<feature type="domain" description="PHD-type" evidence="7">
    <location>
        <begin position="475"/>
        <end position="520"/>
    </location>
</feature>
<dbReference type="InterPro" id="IPR011011">
    <property type="entry name" value="Znf_FYVE_PHD"/>
</dbReference>
<dbReference type="InterPro" id="IPR013083">
    <property type="entry name" value="Znf_RING/FYVE/PHD"/>
</dbReference>
<dbReference type="PANTHER" id="PTHR47025">
    <property type="entry name" value="AUTOIMMUNE REGULATOR"/>
    <property type="match status" value="1"/>
</dbReference>
<dbReference type="PROSITE" id="PS50016">
    <property type="entry name" value="ZF_PHD_2"/>
    <property type="match status" value="1"/>
</dbReference>
<dbReference type="InterPro" id="IPR019787">
    <property type="entry name" value="Znf_PHD-finger"/>
</dbReference>
<proteinExistence type="predicted"/>
<keyword evidence="9" id="KW-1185">Reference proteome</keyword>
<dbReference type="Gene3D" id="3.30.40.10">
    <property type="entry name" value="Zinc/RING finger domain, C3HC4 (zinc finger)"/>
    <property type="match status" value="2"/>
</dbReference>
<dbReference type="InterPro" id="IPR019786">
    <property type="entry name" value="Zinc_finger_PHD-type_CS"/>
</dbReference>
<accession>A0ABD2YK85</accession>
<dbReference type="GO" id="GO:0008270">
    <property type="term" value="F:zinc ion binding"/>
    <property type="evidence" value="ECO:0007669"/>
    <property type="project" value="UniProtKB-KW"/>
</dbReference>
<keyword evidence="2" id="KW-0479">Metal-binding</keyword>
<reference evidence="8 9" key="1">
    <citation type="submission" date="2024-11" db="EMBL/GenBank/DDBJ databases">
        <title>A near-complete genome assembly of Cinchona calisaya.</title>
        <authorList>
            <person name="Lian D.C."/>
            <person name="Zhao X.W."/>
            <person name="Wei L."/>
        </authorList>
    </citation>
    <scope>NUCLEOTIDE SEQUENCE [LARGE SCALE GENOMIC DNA]</scope>
    <source>
        <tissue evidence="8">Nenye</tissue>
    </source>
</reference>
<dbReference type="Gene3D" id="3.40.630.30">
    <property type="match status" value="1"/>
</dbReference>
<dbReference type="InterPro" id="IPR056511">
    <property type="entry name" value="IDM1_C"/>
</dbReference>
<dbReference type="Proteomes" id="UP001630127">
    <property type="component" value="Unassembled WGS sequence"/>
</dbReference>
<evidence type="ECO:0000256" key="6">
    <source>
        <dbReference type="PROSITE-ProRule" id="PRU00146"/>
    </source>
</evidence>
<dbReference type="SUPFAM" id="SSF57903">
    <property type="entry name" value="FYVE/PHD zinc finger"/>
    <property type="match status" value="2"/>
</dbReference>
<evidence type="ECO:0000259" key="7">
    <source>
        <dbReference type="PROSITE" id="PS50016"/>
    </source>
</evidence>
<evidence type="ECO:0000256" key="2">
    <source>
        <dbReference type="ARBA" id="ARBA00022723"/>
    </source>
</evidence>
<dbReference type="PROSITE" id="PS01359">
    <property type="entry name" value="ZF_PHD_1"/>
    <property type="match status" value="1"/>
</dbReference>
<name>A0ABD2YK85_9GENT</name>